<accession>A0A8J9ZTM5</accession>
<organism evidence="2 3">
    <name type="scientific">Branchiostoma lanceolatum</name>
    <name type="common">Common lancelet</name>
    <name type="synonym">Amphioxus lanceolatum</name>
    <dbReference type="NCBI Taxonomy" id="7740"/>
    <lineage>
        <taxon>Eukaryota</taxon>
        <taxon>Metazoa</taxon>
        <taxon>Chordata</taxon>
        <taxon>Cephalochordata</taxon>
        <taxon>Leptocardii</taxon>
        <taxon>Amphioxiformes</taxon>
        <taxon>Branchiostomatidae</taxon>
        <taxon>Branchiostoma</taxon>
    </lineage>
</organism>
<sequence length="894" mass="103260">MALKITCGFGRVGVRESKVLGLSEEEKKATRCSQGNLEQRYKAFGAIFGGGKENELSFEDFCASVDYIKRVFKNWTGGCREEKAKFLEHFSLSNWKKLNTATKQKHSIVGPCKACLLDHGTYWDFYNKQIKCTRVRNELNDSIPHITQVKRILAQVQQVEADIQKNEKAKKRKHAREVRKSFEDAQRANNKDVEVAYGNTESLHARKCRRLAEEFETRREAETRTQKRKRQEETGQRKCKDRLDNFDDWATFDRSALKEEVSSLEDGAAVNWSQLAQKYDIKGPDGKPLSNAGQLLKLWLQKEDIDTDRFHQKSPAGRVRRARQRVGQGPDLTLPKKRTEEAISKELAQMIKNGEVPIGEFVVPKTYKKYYLNKESNRVETKIVTTEGRKIPLHQLREHMLRSELPFMRDPTDHDSMTKEELQQRLMELGELHEGETEESMRQRLKTKETTRNLVYWEDGATLANHGYILYLVSTTYDKAIHLTPSEYHEKYNLKLSVQSAVEQPHLYMIARSNSSDADQLLYAETRRDDLPSLALPIKTPDGREIKDVLRFFKGDNPARQFELGQQRGGYNPCVCPADIRIVDSFWASTHVENPAQTIKDRQQFILEGPITSLKAASSLPDPFSRMTKEEMKDELTYRGAVPYEAVDNMTKKDLQEETRTMLHGIKRMPTLLQPNPTQDITELNLEHPEAPASEGMHDVYNHTNDITEELQHHVPKAVAERIETVRKATLGNKDTVRASDMRYFLLILIQELEQQGQAEENVMKLLHSLAEAQRIIYAAAEERNMTTIFRLQNTMFLHHLMIKENIMVRKFFHNKIAATNGPSQQDNKISQTAKLFTQPRTRIPVALLRKYPRDTQAQCERVGDFLQHGYDKHWHLEEEELVFHDSPSQDPPS</sequence>
<evidence type="ECO:0000313" key="2">
    <source>
        <dbReference type="EMBL" id="CAH1259276.1"/>
    </source>
</evidence>
<feature type="region of interest" description="Disordered" evidence="1">
    <location>
        <begin position="165"/>
        <end position="185"/>
    </location>
</feature>
<dbReference type="AlphaFoldDB" id="A0A8J9ZTM5"/>
<reference evidence="2" key="1">
    <citation type="submission" date="2022-01" db="EMBL/GenBank/DDBJ databases">
        <authorList>
            <person name="Braso-Vives M."/>
        </authorList>
    </citation>
    <scope>NUCLEOTIDE SEQUENCE</scope>
</reference>
<dbReference type="Proteomes" id="UP000838412">
    <property type="component" value="Chromosome 3"/>
</dbReference>
<proteinExistence type="predicted"/>
<gene>
    <name evidence="2" type="primary">Hypp2220</name>
    <name evidence="2" type="ORF">BLAG_LOCUS16629</name>
</gene>
<dbReference type="EMBL" id="OV696688">
    <property type="protein sequence ID" value="CAH1259276.1"/>
    <property type="molecule type" value="Genomic_DNA"/>
</dbReference>
<feature type="region of interest" description="Disordered" evidence="1">
    <location>
        <begin position="216"/>
        <end position="237"/>
    </location>
</feature>
<name>A0A8J9ZTM5_BRALA</name>
<dbReference type="OrthoDB" id="5986221at2759"/>
<evidence type="ECO:0000256" key="1">
    <source>
        <dbReference type="SAM" id="MobiDB-lite"/>
    </source>
</evidence>
<evidence type="ECO:0000313" key="3">
    <source>
        <dbReference type="Proteomes" id="UP000838412"/>
    </source>
</evidence>
<keyword evidence="3" id="KW-1185">Reference proteome</keyword>
<feature type="compositionally biased region" description="Basic residues" evidence="1">
    <location>
        <begin position="168"/>
        <end position="177"/>
    </location>
</feature>
<protein>
    <submittedName>
        <fullName evidence="2">Hypp2220 protein</fullName>
    </submittedName>
</protein>